<dbReference type="SUPFAM" id="SSF56112">
    <property type="entry name" value="Protein kinase-like (PK-like)"/>
    <property type="match status" value="1"/>
</dbReference>
<dbReference type="GO" id="GO:0050684">
    <property type="term" value="P:regulation of mRNA processing"/>
    <property type="evidence" value="ECO:0007669"/>
    <property type="project" value="TreeGrafter"/>
</dbReference>
<evidence type="ECO:0000256" key="7">
    <source>
        <dbReference type="ARBA" id="ARBA00047899"/>
    </source>
</evidence>
<keyword evidence="11" id="KW-1185">Reference proteome</keyword>
<dbReference type="Proteomes" id="UP001251528">
    <property type="component" value="Unassembled WGS sequence"/>
</dbReference>
<evidence type="ECO:0000313" key="11">
    <source>
        <dbReference type="Proteomes" id="UP001251528"/>
    </source>
</evidence>
<dbReference type="AlphaFoldDB" id="A0AAJ0G1S6"/>
<evidence type="ECO:0000256" key="6">
    <source>
        <dbReference type="ARBA" id="ARBA00022840"/>
    </source>
</evidence>
<reference evidence="10" key="1">
    <citation type="submission" date="2023-06" db="EMBL/GenBank/DDBJ databases">
        <title>Conoideocrella luteorostrata (Hypocreales: Clavicipitaceae), a potential biocontrol fungus for elongate hemlock scale in United States Christmas tree production areas.</title>
        <authorList>
            <person name="Barrett H."/>
            <person name="Lovett B."/>
            <person name="Macias A.M."/>
            <person name="Stajich J.E."/>
            <person name="Kasson M.T."/>
        </authorList>
    </citation>
    <scope>NUCLEOTIDE SEQUENCE</scope>
    <source>
        <strain evidence="10">ARSEF 14590</strain>
    </source>
</reference>
<sequence length="447" mass="51368">MRNFLRQIPYQRLTSKNRHFSSNFSRMMMTSRPTYEFVDEVEDIFRYAVGGFHPVRIGDCYHDRYRVVHKLGHGACATIWLARDVRLRKYVALKIGMADRKTNEAAILTALEKDKPARNRNSPFPLLLDQFSLTGPNGKHKCLVMEAARCSLAASKEASWIRLFHLKTARILSAQITMAIHQMHSKGYIHNDLHLGNVLLQLSCSFAALSEEQLYSQFGWPIPQAVVREDKARLSPNVPAYVYEAVWLGMPTEDVAIQDAKIMLSDFGVAFMPSKESRLQSNTPINVRPPETRFEHNTPLTPASDIWSLACMIWDIMAQRPLFGEILATSDMMTSQQVNALGVLPRDWWDKWNARSEFFTQDGTPIESRRTPSWSHRFERDIQEPRRENNLGGSLDIEEQQAFTCMLQSMLRYQPANRPTAEEVLNTEWMRRYALPELEKASVVGTE</sequence>
<keyword evidence="3" id="KW-0808">Transferase</keyword>
<evidence type="ECO:0000256" key="5">
    <source>
        <dbReference type="ARBA" id="ARBA00022777"/>
    </source>
</evidence>
<keyword evidence="2" id="KW-0723">Serine/threonine-protein kinase</keyword>
<dbReference type="EMBL" id="JASWJB010000059">
    <property type="protein sequence ID" value="KAK2603658.1"/>
    <property type="molecule type" value="Genomic_DNA"/>
</dbReference>
<dbReference type="GO" id="GO:0004674">
    <property type="term" value="F:protein serine/threonine kinase activity"/>
    <property type="evidence" value="ECO:0007669"/>
    <property type="project" value="UniProtKB-KW"/>
</dbReference>
<name>A0AAJ0G1S6_9HYPO</name>
<dbReference type="InterPro" id="IPR000719">
    <property type="entry name" value="Prot_kinase_dom"/>
</dbReference>
<dbReference type="InterPro" id="IPR011009">
    <property type="entry name" value="Kinase-like_dom_sf"/>
</dbReference>
<feature type="domain" description="Protein kinase" evidence="9">
    <location>
        <begin position="65"/>
        <end position="430"/>
    </location>
</feature>
<dbReference type="EC" id="2.7.11.1" evidence="1"/>
<comment type="catalytic activity">
    <reaction evidence="8">
        <text>L-seryl-[protein] + ATP = O-phospho-L-seryl-[protein] + ADP + H(+)</text>
        <dbReference type="Rhea" id="RHEA:17989"/>
        <dbReference type="Rhea" id="RHEA-COMP:9863"/>
        <dbReference type="Rhea" id="RHEA-COMP:11604"/>
        <dbReference type="ChEBI" id="CHEBI:15378"/>
        <dbReference type="ChEBI" id="CHEBI:29999"/>
        <dbReference type="ChEBI" id="CHEBI:30616"/>
        <dbReference type="ChEBI" id="CHEBI:83421"/>
        <dbReference type="ChEBI" id="CHEBI:456216"/>
        <dbReference type="EC" id="2.7.11.1"/>
    </reaction>
</comment>
<dbReference type="GO" id="GO:0005524">
    <property type="term" value="F:ATP binding"/>
    <property type="evidence" value="ECO:0007669"/>
    <property type="project" value="UniProtKB-KW"/>
</dbReference>
<proteinExistence type="predicted"/>
<evidence type="ECO:0000313" key="10">
    <source>
        <dbReference type="EMBL" id="KAK2603658.1"/>
    </source>
</evidence>
<keyword evidence="6" id="KW-0067">ATP-binding</keyword>
<keyword evidence="4" id="KW-0547">Nucleotide-binding</keyword>
<comment type="catalytic activity">
    <reaction evidence="7">
        <text>L-threonyl-[protein] + ATP = O-phospho-L-threonyl-[protein] + ADP + H(+)</text>
        <dbReference type="Rhea" id="RHEA:46608"/>
        <dbReference type="Rhea" id="RHEA-COMP:11060"/>
        <dbReference type="Rhea" id="RHEA-COMP:11605"/>
        <dbReference type="ChEBI" id="CHEBI:15378"/>
        <dbReference type="ChEBI" id="CHEBI:30013"/>
        <dbReference type="ChEBI" id="CHEBI:30616"/>
        <dbReference type="ChEBI" id="CHEBI:61977"/>
        <dbReference type="ChEBI" id="CHEBI:456216"/>
        <dbReference type="EC" id="2.7.11.1"/>
    </reaction>
</comment>
<dbReference type="PANTHER" id="PTHR47634">
    <property type="entry name" value="PROTEIN KINASE DOMAIN-CONTAINING PROTEIN-RELATED"/>
    <property type="match status" value="1"/>
</dbReference>
<evidence type="ECO:0000256" key="4">
    <source>
        <dbReference type="ARBA" id="ARBA00022741"/>
    </source>
</evidence>
<dbReference type="Gene3D" id="1.10.510.10">
    <property type="entry name" value="Transferase(Phosphotransferase) domain 1"/>
    <property type="match status" value="1"/>
</dbReference>
<dbReference type="InterPro" id="IPR051334">
    <property type="entry name" value="SRPK"/>
</dbReference>
<evidence type="ECO:0000259" key="9">
    <source>
        <dbReference type="PROSITE" id="PS50011"/>
    </source>
</evidence>
<evidence type="ECO:0000256" key="1">
    <source>
        <dbReference type="ARBA" id="ARBA00012513"/>
    </source>
</evidence>
<dbReference type="Gene3D" id="3.30.200.20">
    <property type="entry name" value="Phosphorylase Kinase, domain 1"/>
    <property type="match status" value="1"/>
</dbReference>
<keyword evidence="5" id="KW-0418">Kinase</keyword>
<dbReference type="PROSITE" id="PS50011">
    <property type="entry name" value="PROTEIN_KINASE_DOM"/>
    <property type="match status" value="1"/>
</dbReference>
<dbReference type="Pfam" id="PF00069">
    <property type="entry name" value="Pkinase"/>
    <property type="match status" value="2"/>
</dbReference>
<gene>
    <name evidence="10" type="ORF">QQS21_004131</name>
</gene>
<evidence type="ECO:0000256" key="2">
    <source>
        <dbReference type="ARBA" id="ARBA00022527"/>
    </source>
</evidence>
<protein>
    <recommendedName>
        <fullName evidence="1">non-specific serine/threonine protein kinase</fullName>
        <ecNumber evidence="1">2.7.11.1</ecNumber>
    </recommendedName>
</protein>
<accession>A0AAJ0G1S6</accession>
<dbReference type="GO" id="GO:0000245">
    <property type="term" value="P:spliceosomal complex assembly"/>
    <property type="evidence" value="ECO:0007669"/>
    <property type="project" value="TreeGrafter"/>
</dbReference>
<dbReference type="PANTHER" id="PTHR47634:SF9">
    <property type="entry name" value="PROTEIN KINASE DOMAIN-CONTAINING PROTEIN-RELATED"/>
    <property type="match status" value="1"/>
</dbReference>
<evidence type="ECO:0000256" key="3">
    <source>
        <dbReference type="ARBA" id="ARBA00022679"/>
    </source>
</evidence>
<evidence type="ECO:0000256" key="8">
    <source>
        <dbReference type="ARBA" id="ARBA00048679"/>
    </source>
</evidence>
<dbReference type="SMART" id="SM00220">
    <property type="entry name" value="S_TKc"/>
    <property type="match status" value="1"/>
</dbReference>
<comment type="caution">
    <text evidence="10">The sequence shown here is derived from an EMBL/GenBank/DDBJ whole genome shotgun (WGS) entry which is preliminary data.</text>
</comment>
<organism evidence="10 11">
    <name type="scientific">Conoideocrella luteorostrata</name>
    <dbReference type="NCBI Taxonomy" id="1105319"/>
    <lineage>
        <taxon>Eukaryota</taxon>
        <taxon>Fungi</taxon>
        <taxon>Dikarya</taxon>
        <taxon>Ascomycota</taxon>
        <taxon>Pezizomycotina</taxon>
        <taxon>Sordariomycetes</taxon>
        <taxon>Hypocreomycetidae</taxon>
        <taxon>Hypocreales</taxon>
        <taxon>Clavicipitaceae</taxon>
        <taxon>Conoideocrella</taxon>
    </lineage>
</organism>